<evidence type="ECO:0000256" key="9">
    <source>
        <dbReference type="RuleBase" id="RU000461"/>
    </source>
</evidence>
<keyword evidence="10" id="KW-1185">Reference proteome</keyword>
<evidence type="ECO:0000256" key="1">
    <source>
        <dbReference type="ARBA" id="ARBA00001971"/>
    </source>
</evidence>
<dbReference type="GO" id="GO:0005506">
    <property type="term" value="F:iron ion binding"/>
    <property type="evidence" value="ECO:0007669"/>
    <property type="project" value="InterPro"/>
</dbReference>
<dbReference type="InterPro" id="IPR050196">
    <property type="entry name" value="Cytochrome_P450_Monoox"/>
</dbReference>
<dbReference type="PRINTS" id="PR00463">
    <property type="entry name" value="EP450I"/>
</dbReference>
<dbReference type="GO" id="GO:0016705">
    <property type="term" value="F:oxidoreductase activity, acting on paired donors, with incorporation or reduction of molecular oxygen"/>
    <property type="evidence" value="ECO:0007669"/>
    <property type="project" value="InterPro"/>
</dbReference>
<dbReference type="PANTHER" id="PTHR24291:SF50">
    <property type="entry name" value="BIFUNCTIONAL ALBAFLAVENONE MONOOXYGENASE_TERPENE SYNTHASE"/>
    <property type="match status" value="1"/>
</dbReference>
<proteinExistence type="inferred from homology"/>
<gene>
    <name evidence="11" type="primary">LOC117650517</name>
</gene>
<evidence type="ECO:0000256" key="6">
    <source>
        <dbReference type="ARBA" id="ARBA00023004"/>
    </source>
</evidence>
<keyword evidence="3 8" id="KW-0349">Heme</keyword>
<evidence type="ECO:0000256" key="8">
    <source>
        <dbReference type="PIRSR" id="PIRSR602401-1"/>
    </source>
</evidence>
<keyword evidence="5 9" id="KW-0560">Oxidoreductase</keyword>
<dbReference type="PROSITE" id="PS00086">
    <property type="entry name" value="CYTOCHROME_P450"/>
    <property type="match status" value="1"/>
</dbReference>
<dbReference type="InterPro" id="IPR002401">
    <property type="entry name" value="Cyt_P450_E_grp-I"/>
</dbReference>
<dbReference type="OrthoDB" id="1470350at2759"/>
<reference evidence="11" key="1">
    <citation type="submission" date="2025-08" db="UniProtKB">
        <authorList>
            <consortium name="RefSeq"/>
        </authorList>
    </citation>
    <scope>IDENTIFICATION</scope>
    <source>
        <tissue evidence="11">Total insect</tissue>
    </source>
</reference>
<protein>
    <submittedName>
        <fullName evidence="11">Probable cytochrome P450 4aa1</fullName>
    </submittedName>
</protein>
<comment type="similarity">
    <text evidence="2 9">Belongs to the cytochrome P450 family.</text>
</comment>
<evidence type="ECO:0000256" key="2">
    <source>
        <dbReference type="ARBA" id="ARBA00010617"/>
    </source>
</evidence>
<keyword evidence="4 8" id="KW-0479">Metal-binding</keyword>
<dbReference type="Proteomes" id="UP000515158">
    <property type="component" value="Unplaced"/>
</dbReference>
<sequence>MVNARRELCRFSLFNQLVVVASDPEDIAQIMKRKEFSDKAQFFYGFIRSFAPRGLLQMNGPDWKVHRHALEPAIAKEAVETHFHVFSEAADNFSKSFPRQAFDVHKALGLPLVRVFMRVAMLAEELGPADEQRLRDAAHVLDETLEAVNTRSFQPLLWPEFVYNRTPMGRRINRALGEIREFVDATIVQRRLQAVRDAEEAALGRGVARKQIMLDKMLQSDAFSNQDIMDEFFTFLSASTDTTTTSLSLIFKMMSISPEIQDRVRAEVDQVLGVGADARSVELQDLPRLQYMEQVIKETQRIAPSTPFLARQVYQQTELAGKTIPANSTLIVNVHGAHHDPVHWPDPWRYDPERFAPGKQHHPCAFIPFSAGPRRCPAGFYAMMAMKTMFASVIRDYVIEPVDDGVREAKDLKLTFNLTARIIGGTFVNFRPRTTLAG</sequence>
<accession>A0A6P8ZYQ1</accession>
<dbReference type="PANTHER" id="PTHR24291">
    <property type="entry name" value="CYTOCHROME P450 FAMILY 4"/>
    <property type="match status" value="1"/>
</dbReference>
<evidence type="ECO:0000313" key="11">
    <source>
        <dbReference type="RefSeq" id="XP_034249891.1"/>
    </source>
</evidence>
<evidence type="ECO:0000256" key="4">
    <source>
        <dbReference type="ARBA" id="ARBA00022723"/>
    </source>
</evidence>
<name>A0A6P8ZYQ1_THRPL</name>
<dbReference type="Gene3D" id="1.10.630.10">
    <property type="entry name" value="Cytochrome P450"/>
    <property type="match status" value="1"/>
</dbReference>
<dbReference type="AlphaFoldDB" id="A0A6P8ZYQ1"/>
<dbReference type="GO" id="GO:0020037">
    <property type="term" value="F:heme binding"/>
    <property type="evidence" value="ECO:0007669"/>
    <property type="project" value="InterPro"/>
</dbReference>
<dbReference type="InterPro" id="IPR001128">
    <property type="entry name" value="Cyt_P450"/>
</dbReference>
<keyword evidence="6 8" id="KW-0408">Iron</keyword>
<dbReference type="KEGG" id="tpal:117650517"/>
<dbReference type="InParanoid" id="A0A6P8ZYQ1"/>
<comment type="cofactor">
    <cofactor evidence="1 8">
        <name>heme</name>
        <dbReference type="ChEBI" id="CHEBI:30413"/>
    </cofactor>
</comment>
<dbReference type="Pfam" id="PF00067">
    <property type="entry name" value="p450"/>
    <property type="match status" value="1"/>
</dbReference>
<evidence type="ECO:0000256" key="3">
    <source>
        <dbReference type="ARBA" id="ARBA00022617"/>
    </source>
</evidence>
<dbReference type="GO" id="GO:0004497">
    <property type="term" value="F:monooxygenase activity"/>
    <property type="evidence" value="ECO:0007669"/>
    <property type="project" value="UniProtKB-KW"/>
</dbReference>
<evidence type="ECO:0000256" key="7">
    <source>
        <dbReference type="ARBA" id="ARBA00023033"/>
    </source>
</evidence>
<feature type="binding site" description="axial binding residue" evidence="8">
    <location>
        <position position="376"/>
    </location>
    <ligand>
        <name>heme</name>
        <dbReference type="ChEBI" id="CHEBI:30413"/>
    </ligand>
    <ligandPart>
        <name>Fe</name>
        <dbReference type="ChEBI" id="CHEBI:18248"/>
    </ligandPart>
</feature>
<dbReference type="GeneID" id="117650517"/>
<dbReference type="RefSeq" id="XP_034249891.1">
    <property type="nucleotide sequence ID" value="XM_034394000.1"/>
</dbReference>
<keyword evidence="7 9" id="KW-0503">Monooxygenase</keyword>
<dbReference type="PRINTS" id="PR00385">
    <property type="entry name" value="P450"/>
</dbReference>
<dbReference type="SUPFAM" id="SSF48264">
    <property type="entry name" value="Cytochrome P450"/>
    <property type="match status" value="1"/>
</dbReference>
<dbReference type="InterPro" id="IPR036396">
    <property type="entry name" value="Cyt_P450_sf"/>
</dbReference>
<evidence type="ECO:0000256" key="5">
    <source>
        <dbReference type="ARBA" id="ARBA00023002"/>
    </source>
</evidence>
<dbReference type="InterPro" id="IPR017972">
    <property type="entry name" value="Cyt_P450_CS"/>
</dbReference>
<organism evidence="11">
    <name type="scientific">Thrips palmi</name>
    <name type="common">Melon thrips</name>
    <dbReference type="NCBI Taxonomy" id="161013"/>
    <lineage>
        <taxon>Eukaryota</taxon>
        <taxon>Metazoa</taxon>
        <taxon>Ecdysozoa</taxon>
        <taxon>Arthropoda</taxon>
        <taxon>Hexapoda</taxon>
        <taxon>Insecta</taxon>
        <taxon>Pterygota</taxon>
        <taxon>Neoptera</taxon>
        <taxon>Paraneoptera</taxon>
        <taxon>Thysanoptera</taxon>
        <taxon>Terebrantia</taxon>
        <taxon>Thripoidea</taxon>
        <taxon>Thripidae</taxon>
        <taxon>Thrips</taxon>
    </lineage>
</organism>
<evidence type="ECO:0000313" key="10">
    <source>
        <dbReference type="Proteomes" id="UP000515158"/>
    </source>
</evidence>